<feature type="transmembrane region" description="Helical" evidence="6">
    <location>
        <begin position="33"/>
        <end position="52"/>
    </location>
</feature>
<evidence type="ECO:0000256" key="5">
    <source>
        <dbReference type="ARBA" id="ARBA00023136"/>
    </source>
</evidence>
<accession>D5EGZ6</accession>
<dbReference type="STRING" id="572547.Amico_1712"/>
<keyword evidence="2" id="KW-1003">Cell membrane</keyword>
<evidence type="ECO:0000259" key="8">
    <source>
        <dbReference type="Pfam" id="PF13807"/>
    </source>
</evidence>
<evidence type="ECO:0000259" key="7">
    <source>
        <dbReference type="Pfam" id="PF02706"/>
    </source>
</evidence>
<dbReference type="InterPro" id="IPR050445">
    <property type="entry name" value="Bact_polysacc_biosynth/exp"/>
</dbReference>
<dbReference type="SUPFAM" id="SSF57997">
    <property type="entry name" value="Tropomyosin"/>
    <property type="match status" value="1"/>
</dbReference>
<dbReference type="OrthoDB" id="1662at2"/>
<proteinExistence type="predicted"/>
<dbReference type="InterPro" id="IPR032807">
    <property type="entry name" value="GNVR"/>
</dbReference>
<evidence type="ECO:0000256" key="3">
    <source>
        <dbReference type="ARBA" id="ARBA00022692"/>
    </source>
</evidence>
<evidence type="ECO:0000256" key="4">
    <source>
        <dbReference type="ARBA" id="ARBA00022989"/>
    </source>
</evidence>
<keyword evidence="5 6" id="KW-0472">Membrane</keyword>
<dbReference type="Proteomes" id="UP000002366">
    <property type="component" value="Chromosome"/>
</dbReference>
<dbReference type="eggNOG" id="COG3206">
    <property type="taxonomic scope" value="Bacteria"/>
</dbReference>
<evidence type="ECO:0000256" key="2">
    <source>
        <dbReference type="ARBA" id="ARBA00022475"/>
    </source>
</evidence>
<organism evidence="9 10">
    <name type="scientific">Aminobacterium colombiense (strain DSM 12261 / ALA-1)</name>
    <dbReference type="NCBI Taxonomy" id="572547"/>
    <lineage>
        <taxon>Bacteria</taxon>
        <taxon>Thermotogati</taxon>
        <taxon>Synergistota</taxon>
        <taxon>Synergistia</taxon>
        <taxon>Synergistales</taxon>
        <taxon>Aminobacteriaceae</taxon>
        <taxon>Aminobacterium</taxon>
    </lineage>
</organism>
<feature type="domain" description="Polysaccharide chain length determinant N-terminal" evidence="7">
    <location>
        <begin position="16"/>
        <end position="111"/>
    </location>
</feature>
<evidence type="ECO:0000256" key="6">
    <source>
        <dbReference type="SAM" id="Phobius"/>
    </source>
</evidence>
<dbReference type="GO" id="GO:0005886">
    <property type="term" value="C:plasma membrane"/>
    <property type="evidence" value="ECO:0007669"/>
    <property type="project" value="UniProtKB-SubCell"/>
</dbReference>
<dbReference type="RefSeq" id="WP_013049090.1">
    <property type="nucleotide sequence ID" value="NC_014011.1"/>
</dbReference>
<evidence type="ECO:0000313" key="9">
    <source>
        <dbReference type="EMBL" id="ADE57828.1"/>
    </source>
</evidence>
<protein>
    <submittedName>
        <fullName evidence="9">Lipopolysaccharide biosynthesis protein</fullName>
    </submittedName>
</protein>
<dbReference type="PANTHER" id="PTHR32309">
    <property type="entry name" value="TYROSINE-PROTEIN KINASE"/>
    <property type="match status" value="1"/>
</dbReference>
<keyword evidence="3 6" id="KW-0812">Transmembrane</keyword>
<dbReference type="PANTHER" id="PTHR32309:SF13">
    <property type="entry name" value="FERRIC ENTEROBACTIN TRANSPORT PROTEIN FEPE"/>
    <property type="match status" value="1"/>
</dbReference>
<dbReference type="Pfam" id="PF02706">
    <property type="entry name" value="Wzz"/>
    <property type="match status" value="1"/>
</dbReference>
<feature type="transmembrane region" description="Helical" evidence="6">
    <location>
        <begin position="357"/>
        <end position="376"/>
    </location>
</feature>
<evidence type="ECO:0000313" key="10">
    <source>
        <dbReference type="Proteomes" id="UP000002366"/>
    </source>
</evidence>
<dbReference type="HOGENOM" id="CLU_051175_1_0_0"/>
<keyword evidence="10" id="KW-1185">Reference proteome</keyword>
<evidence type="ECO:0000256" key="1">
    <source>
        <dbReference type="ARBA" id="ARBA00004651"/>
    </source>
</evidence>
<feature type="domain" description="Tyrosine-protein kinase G-rich" evidence="8">
    <location>
        <begin position="306"/>
        <end position="375"/>
    </location>
</feature>
<keyword evidence="4 6" id="KW-1133">Transmembrane helix</keyword>
<dbReference type="KEGG" id="aco:Amico_1712"/>
<name>D5EGZ6_AMICL</name>
<dbReference type="AlphaFoldDB" id="D5EGZ6"/>
<gene>
    <name evidence="9" type="ordered locus">Amico_1712</name>
</gene>
<comment type="subcellular location">
    <subcellularLocation>
        <location evidence="1">Cell membrane</location>
        <topology evidence="1">Multi-pass membrane protein</topology>
    </subcellularLocation>
</comment>
<dbReference type="Pfam" id="PF13807">
    <property type="entry name" value="GNVR"/>
    <property type="match status" value="1"/>
</dbReference>
<dbReference type="EMBL" id="CP001997">
    <property type="protein sequence ID" value="ADE57828.1"/>
    <property type="molecule type" value="Genomic_DNA"/>
</dbReference>
<dbReference type="GO" id="GO:0004713">
    <property type="term" value="F:protein tyrosine kinase activity"/>
    <property type="evidence" value="ECO:0007669"/>
    <property type="project" value="TreeGrafter"/>
</dbReference>
<reference evidence="9 10" key="1">
    <citation type="journal article" date="2010" name="Stand. Genomic Sci.">
        <title>Complete genome sequence of Aminobacterium colombiense type strain (ALA-1).</title>
        <authorList>
            <person name="Chertkov O."/>
            <person name="Sikorski J."/>
            <person name="Brambilla E."/>
            <person name="Lapidus A."/>
            <person name="Copeland A."/>
            <person name="Glavina Del Rio T."/>
            <person name="Nolan M."/>
            <person name="Lucas S."/>
            <person name="Tice H."/>
            <person name="Cheng J.F."/>
            <person name="Han C."/>
            <person name="Detter J.C."/>
            <person name="Bruce D."/>
            <person name="Tapia R."/>
            <person name="Goodwin L."/>
            <person name="Pitluck S."/>
            <person name="Liolios K."/>
            <person name="Ivanova N."/>
            <person name="Mavromatis K."/>
            <person name="Ovchinnikova G."/>
            <person name="Pati A."/>
            <person name="Chen A."/>
            <person name="Palaniappan K."/>
            <person name="Land M."/>
            <person name="Hauser L."/>
            <person name="Chang Y.J."/>
            <person name="Jeffries C.D."/>
            <person name="Spring S."/>
            <person name="Rohde M."/>
            <person name="Goker M."/>
            <person name="Bristow J."/>
            <person name="Eisen J.A."/>
            <person name="Markowitz V."/>
            <person name="Hugenholtz P."/>
            <person name="Kyrpides N.C."/>
            <person name="Klenk H.P."/>
        </authorList>
    </citation>
    <scope>NUCLEOTIDE SEQUENCE [LARGE SCALE GENOMIC DNA]</scope>
    <source>
        <strain evidence="10">DSM 12261 / ALA-1</strain>
    </source>
</reference>
<dbReference type="InterPro" id="IPR003856">
    <property type="entry name" value="LPS_length_determ_N"/>
</dbReference>
<sequence>MAEMKNGEEFHYFEDDEISLLDLLLVLARQKKIIMGITTLFVVVAIIASLLMTKVYQASTRILNPVQRPSFASLMEEKAGLMGDLLSLGPTGGNVYVSMLKSRSLQDQVLDRFVSNGWRDMVGAGKEMRRHDFVAENIGEMSVTEEKNGTILVTVSYTDQYKVADIANAYVEELQHMADHFFSTEAAQRRGYYENELDYAREALAQAEKSLREFQEKTGVYMGDAQLTANIQNRVNMRAQIAAREIQLRSLLSYATHQNPKVVKLEKEINGLKEEIARLELVTDSGDPLNPVGGMPAARFEYLEKFRDWKFQEVLYNTLLKMYETSRLDEAYTPVTILVLDKAVTPEQRIKPKRKMMVVLAAMLGLFVSILCAFLAEAWSRAEKDPEQKKKLKEFKEALGVHWLQRVLKGLVPSRSSR</sequence>